<evidence type="ECO:0000313" key="3">
    <source>
        <dbReference type="EnsemblPlants" id="HORVU.MOREX.r3.4HG0343290.1.CDS1"/>
    </source>
</evidence>
<dbReference type="EnsemblPlants" id="HORVU.MOREX.r3.4HG0343290.1">
    <property type="protein sequence ID" value="HORVU.MOREX.r3.4HG0343290.1.CDS1"/>
    <property type="gene ID" value="HORVU.MOREX.r3.4HG0343290"/>
</dbReference>
<keyword evidence="1" id="KW-0472">Membrane</keyword>
<protein>
    <recommendedName>
        <fullName evidence="2">Protein kinase domain-containing protein</fullName>
    </recommendedName>
</protein>
<reference evidence="3" key="2">
    <citation type="submission" date="2020-10" db="EMBL/GenBank/DDBJ databases">
        <authorList>
            <person name="Scholz U."/>
            <person name="Mascher M."/>
            <person name="Fiebig A."/>
        </authorList>
    </citation>
    <scope>NUCLEOTIDE SEQUENCE [LARGE SCALE GENOMIC DNA]</scope>
    <source>
        <strain evidence="3">cv. Morex</strain>
    </source>
</reference>
<dbReference type="SUPFAM" id="SSF56112">
    <property type="entry name" value="Protein kinase-like (PK-like)"/>
    <property type="match status" value="1"/>
</dbReference>
<dbReference type="AlphaFoldDB" id="A0A8I6XMF7"/>
<reference evidence="3" key="3">
    <citation type="submission" date="2022-01" db="UniProtKB">
        <authorList>
            <consortium name="EnsemblPlants"/>
        </authorList>
    </citation>
    <scope>IDENTIFICATION</scope>
    <source>
        <strain evidence="3">subsp. vulgare</strain>
    </source>
</reference>
<name>A0A8I6XMF7_HORVV</name>
<feature type="transmembrane region" description="Helical" evidence="1">
    <location>
        <begin position="86"/>
        <end position="105"/>
    </location>
</feature>
<dbReference type="InterPro" id="IPR008271">
    <property type="entry name" value="Ser/Thr_kinase_AS"/>
</dbReference>
<dbReference type="Proteomes" id="UP000011116">
    <property type="component" value="Chromosome 4H"/>
</dbReference>
<keyword evidence="4" id="KW-1185">Reference proteome</keyword>
<dbReference type="Gramene" id="HORVU.MOREX.r3.4HG0343290.1">
    <property type="protein sequence ID" value="HORVU.MOREX.r3.4HG0343290.1.CDS1"/>
    <property type="gene ID" value="HORVU.MOREX.r3.4HG0343290"/>
</dbReference>
<accession>A0A8I6XMF7</accession>
<organism evidence="3 4">
    <name type="scientific">Hordeum vulgare subsp. vulgare</name>
    <name type="common">Domesticated barley</name>
    <dbReference type="NCBI Taxonomy" id="112509"/>
    <lineage>
        <taxon>Eukaryota</taxon>
        <taxon>Viridiplantae</taxon>
        <taxon>Streptophyta</taxon>
        <taxon>Embryophyta</taxon>
        <taxon>Tracheophyta</taxon>
        <taxon>Spermatophyta</taxon>
        <taxon>Magnoliopsida</taxon>
        <taxon>Liliopsida</taxon>
        <taxon>Poales</taxon>
        <taxon>Poaceae</taxon>
        <taxon>BOP clade</taxon>
        <taxon>Pooideae</taxon>
        <taxon>Triticodae</taxon>
        <taxon>Triticeae</taxon>
        <taxon>Hordeinae</taxon>
        <taxon>Hordeum</taxon>
    </lineage>
</organism>
<dbReference type="GO" id="GO:0005524">
    <property type="term" value="F:ATP binding"/>
    <property type="evidence" value="ECO:0007669"/>
    <property type="project" value="InterPro"/>
</dbReference>
<dbReference type="PROSITE" id="PS00108">
    <property type="entry name" value="PROTEIN_KINASE_ST"/>
    <property type="match status" value="1"/>
</dbReference>
<dbReference type="InterPro" id="IPR051564">
    <property type="entry name" value="LRR_receptor-like_kinase"/>
</dbReference>
<feature type="domain" description="Protein kinase" evidence="2">
    <location>
        <begin position="1"/>
        <end position="106"/>
    </location>
</feature>
<dbReference type="Gene3D" id="1.10.510.10">
    <property type="entry name" value="Transferase(Phosphotransferase) domain 1"/>
    <property type="match status" value="1"/>
</dbReference>
<dbReference type="PROSITE" id="PS50011">
    <property type="entry name" value="PROTEIN_KINASE_DOM"/>
    <property type="match status" value="1"/>
</dbReference>
<evidence type="ECO:0000313" key="4">
    <source>
        <dbReference type="Proteomes" id="UP000011116"/>
    </source>
</evidence>
<dbReference type="Pfam" id="PF00069">
    <property type="entry name" value="Pkinase"/>
    <property type="match status" value="1"/>
</dbReference>
<dbReference type="GO" id="GO:0004672">
    <property type="term" value="F:protein kinase activity"/>
    <property type="evidence" value="ECO:0007669"/>
    <property type="project" value="InterPro"/>
</dbReference>
<proteinExistence type="predicted"/>
<sequence>MEDNGNSLKRSHISLAQRLSVVVDVADGMAYLHHNHHKSIVHCDLKPSNILLDNDMVAHVGDFRLARLEVYHVSSSFGVSISVSSVAIKGTIGFVAPGAFLFYFML</sequence>
<evidence type="ECO:0000256" key="1">
    <source>
        <dbReference type="SAM" id="Phobius"/>
    </source>
</evidence>
<dbReference type="PANTHER" id="PTHR48055:SF50">
    <property type="entry name" value="PROTEIN KINASE DOMAIN-CONTAINING PROTEIN"/>
    <property type="match status" value="1"/>
</dbReference>
<dbReference type="PANTHER" id="PTHR48055">
    <property type="entry name" value="LEUCINE-RICH REPEAT RECEPTOR PROTEIN KINASE EMS1"/>
    <property type="match status" value="1"/>
</dbReference>
<keyword evidence="1" id="KW-0812">Transmembrane</keyword>
<dbReference type="SMR" id="A0A8I6XMF7"/>
<dbReference type="InterPro" id="IPR000719">
    <property type="entry name" value="Prot_kinase_dom"/>
</dbReference>
<dbReference type="InterPro" id="IPR011009">
    <property type="entry name" value="Kinase-like_dom_sf"/>
</dbReference>
<reference evidence="4" key="1">
    <citation type="journal article" date="2012" name="Nature">
        <title>A physical, genetic and functional sequence assembly of the barley genome.</title>
        <authorList>
            <consortium name="The International Barley Genome Sequencing Consortium"/>
            <person name="Mayer K.F."/>
            <person name="Waugh R."/>
            <person name="Brown J.W."/>
            <person name="Schulman A."/>
            <person name="Langridge P."/>
            <person name="Platzer M."/>
            <person name="Fincher G.B."/>
            <person name="Muehlbauer G.J."/>
            <person name="Sato K."/>
            <person name="Close T.J."/>
            <person name="Wise R.P."/>
            <person name="Stein N."/>
        </authorList>
    </citation>
    <scope>NUCLEOTIDE SEQUENCE [LARGE SCALE GENOMIC DNA]</scope>
    <source>
        <strain evidence="4">cv. Morex</strain>
    </source>
</reference>
<keyword evidence="1" id="KW-1133">Transmembrane helix</keyword>
<evidence type="ECO:0000259" key="2">
    <source>
        <dbReference type="PROSITE" id="PS50011"/>
    </source>
</evidence>